<name>A0A8S8ZW75_SORMA</name>
<evidence type="ECO:0000313" key="3">
    <source>
        <dbReference type="Proteomes" id="UP000433876"/>
    </source>
</evidence>
<feature type="region of interest" description="Disordered" evidence="1">
    <location>
        <begin position="158"/>
        <end position="186"/>
    </location>
</feature>
<evidence type="ECO:0000313" key="2">
    <source>
        <dbReference type="EMBL" id="KAA8635044.1"/>
    </source>
</evidence>
<sequence length="186" mass="20502">MMAATVIFLTGEEMDVAACTTFDKRLLSKSGPDSPSIAGLRGKERCRSWHLCLSALRLPFGGLFGEIGDAEGEAQRCHLLQRLLEYLLGKKPEPKLIYVAGYLLPYPITPENPDRAVLVSVCKGNSLRAPANSPTPTTYNNFNPNKALKSGIRASARAEKHDPQRLWRQPVPGNGEGRLLQKYKAR</sequence>
<dbReference type="Proteomes" id="UP000433876">
    <property type="component" value="Unassembled WGS sequence"/>
</dbReference>
<comment type="caution">
    <text evidence="2">The sequence shown here is derived from an EMBL/GenBank/DDBJ whole genome shotgun (WGS) entry which is preliminary data.</text>
</comment>
<protein>
    <submittedName>
        <fullName evidence="2">Uncharacterized protein</fullName>
    </submittedName>
</protein>
<reference evidence="2 3" key="1">
    <citation type="submission" date="2017-07" db="EMBL/GenBank/DDBJ databases">
        <title>Genome sequence of the Sordaria macrospora wild type strain R19027.</title>
        <authorList>
            <person name="Nowrousian M."/>
            <person name="Teichert I."/>
            <person name="Kueck U."/>
        </authorList>
    </citation>
    <scope>NUCLEOTIDE SEQUENCE [LARGE SCALE GENOMIC DNA]</scope>
    <source>
        <strain evidence="2 3">R19027</strain>
        <tissue evidence="2">Mycelium</tissue>
    </source>
</reference>
<dbReference type="VEuPathDB" id="FungiDB:SMAC_08730"/>
<dbReference type="EMBL" id="NMPR01000015">
    <property type="protein sequence ID" value="KAA8635044.1"/>
    <property type="molecule type" value="Genomic_DNA"/>
</dbReference>
<accession>A0A8S8ZW75</accession>
<evidence type="ECO:0000256" key="1">
    <source>
        <dbReference type="SAM" id="MobiDB-lite"/>
    </source>
</evidence>
<dbReference type="AlphaFoldDB" id="A0A8S8ZW75"/>
<organism evidence="2 3">
    <name type="scientific">Sordaria macrospora</name>
    <dbReference type="NCBI Taxonomy" id="5147"/>
    <lineage>
        <taxon>Eukaryota</taxon>
        <taxon>Fungi</taxon>
        <taxon>Dikarya</taxon>
        <taxon>Ascomycota</taxon>
        <taxon>Pezizomycotina</taxon>
        <taxon>Sordariomycetes</taxon>
        <taxon>Sordariomycetidae</taxon>
        <taxon>Sordariales</taxon>
        <taxon>Sordariaceae</taxon>
        <taxon>Sordaria</taxon>
    </lineage>
</organism>
<gene>
    <name evidence="2" type="ORF">SMACR_08730</name>
</gene>
<proteinExistence type="predicted"/>